<proteinExistence type="predicted"/>
<keyword evidence="2" id="KW-1185">Reference proteome</keyword>
<evidence type="ECO:0000313" key="1">
    <source>
        <dbReference type="EMBL" id="KAL2542015.1"/>
    </source>
</evidence>
<organism evidence="1 2">
    <name type="scientific">Abeliophyllum distichum</name>
    <dbReference type="NCBI Taxonomy" id="126358"/>
    <lineage>
        <taxon>Eukaryota</taxon>
        <taxon>Viridiplantae</taxon>
        <taxon>Streptophyta</taxon>
        <taxon>Embryophyta</taxon>
        <taxon>Tracheophyta</taxon>
        <taxon>Spermatophyta</taxon>
        <taxon>Magnoliopsida</taxon>
        <taxon>eudicotyledons</taxon>
        <taxon>Gunneridae</taxon>
        <taxon>Pentapetalae</taxon>
        <taxon>asterids</taxon>
        <taxon>lamiids</taxon>
        <taxon>Lamiales</taxon>
        <taxon>Oleaceae</taxon>
        <taxon>Forsythieae</taxon>
        <taxon>Abeliophyllum</taxon>
    </lineage>
</organism>
<protein>
    <submittedName>
        <fullName evidence="1">Orf y</fullName>
    </submittedName>
</protein>
<accession>A0ABD1W0L0</accession>
<gene>
    <name evidence="1" type="ORF">Adt_02993</name>
</gene>
<reference evidence="2" key="1">
    <citation type="submission" date="2024-07" db="EMBL/GenBank/DDBJ databases">
        <title>Two chromosome-level genome assemblies of Korean endemic species Abeliophyllum distichum and Forsythia ovata (Oleaceae).</title>
        <authorList>
            <person name="Jang H."/>
        </authorList>
    </citation>
    <scope>NUCLEOTIDE SEQUENCE [LARGE SCALE GENOMIC DNA]</scope>
</reference>
<evidence type="ECO:0000313" key="2">
    <source>
        <dbReference type="Proteomes" id="UP001604336"/>
    </source>
</evidence>
<sequence>MPQFSPPISDNIKATMSYKTAATSSNPPRVPDRFKVLGKIPERKEDLIITNIRFQDFITLQEEARTIGETAPEKNYLGTLDKKYGQFIFLEGADPLMVRNAFHCGLIKMIIPRPNFEELKLVDDKLLQSLKDFRKFVIKSQDTYMVLRINSTIPFWDENNILVRGYHHIQIKTTQQVVIDQPIEGQAHCTDETKGKEKEGVDDFVDDQIAEAESHNSPADSAYQSD</sequence>
<dbReference type="AlphaFoldDB" id="A0ABD1W0L0"/>
<dbReference type="EMBL" id="JBFOLK010000001">
    <property type="protein sequence ID" value="KAL2542015.1"/>
    <property type="molecule type" value="Genomic_DNA"/>
</dbReference>
<name>A0ABD1W0L0_9LAMI</name>
<comment type="caution">
    <text evidence="1">The sequence shown here is derived from an EMBL/GenBank/DDBJ whole genome shotgun (WGS) entry which is preliminary data.</text>
</comment>
<dbReference type="Proteomes" id="UP001604336">
    <property type="component" value="Unassembled WGS sequence"/>
</dbReference>